<dbReference type="Proteomes" id="UP000653674">
    <property type="component" value="Unassembled WGS sequence"/>
</dbReference>
<evidence type="ECO:0000256" key="1">
    <source>
        <dbReference type="ARBA" id="ARBA00004141"/>
    </source>
</evidence>
<keyword evidence="7 8" id="KW-0472">Membrane</keyword>
<dbReference type="PANTHER" id="PTHR43066">
    <property type="entry name" value="RHOMBOID-RELATED PROTEIN"/>
    <property type="match status" value="1"/>
</dbReference>
<evidence type="ECO:0000256" key="7">
    <source>
        <dbReference type="ARBA" id="ARBA00023136"/>
    </source>
</evidence>
<dbReference type="AlphaFoldDB" id="A0A8J3PJT4"/>
<dbReference type="SUPFAM" id="SSF144091">
    <property type="entry name" value="Rhomboid-like"/>
    <property type="match status" value="1"/>
</dbReference>
<comment type="subcellular location">
    <subcellularLocation>
        <location evidence="1">Membrane</location>
        <topology evidence="1">Multi-pass membrane protein</topology>
    </subcellularLocation>
</comment>
<keyword evidence="3 10" id="KW-0645">Protease</keyword>
<dbReference type="GO" id="GO:0016020">
    <property type="term" value="C:membrane"/>
    <property type="evidence" value="ECO:0007669"/>
    <property type="project" value="UniProtKB-SubCell"/>
</dbReference>
<evidence type="ECO:0000256" key="8">
    <source>
        <dbReference type="SAM" id="Phobius"/>
    </source>
</evidence>
<dbReference type="EMBL" id="BONU01000003">
    <property type="protein sequence ID" value="GIG72152.1"/>
    <property type="molecule type" value="Genomic_DNA"/>
</dbReference>
<organism evidence="10 11">
    <name type="scientific">Planosporangium flavigriseum</name>
    <dbReference type="NCBI Taxonomy" id="373681"/>
    <lineage>
        <taxon>Bacteria</taxon>
        <taxon>Bacillati</taxon>
        <taxon>Actinomycetota</taxon>
        <taxon>Actinomycetes</taxon>
        <taxon>Micromonosporales</taxon>
        <taxon>Micromonosporaceae</taxon>
        <taxon>Planosporangium</taxon>
    </lineage>
</organism>
<keyword evidence="5" id="KW-0378">Hydrolase</keyword>
<gene>
    <name evidence="10" type="ORF">Pfl04_05560</name>
</gene>
<dbReference type="InterPro" id="IPR035952">
    <property type="entry name" value="Rhomboid-like_sf"/>
</dbReference>
<dbReference type="GO" id="GO:0004252">
    <property type="term" value="F:serine-type endopeptidase activity"/>
    <property type="evidence" value="ECO:0007669"/>
    <property type="project" value="InterPro"/>
</dbReference>
<keyword evidence="6 8" id="KW-1133">Transmembrane helix</keyword>
<keyword evidence="4 8" id="KW-0812">Transmembrane</keyword>
<evidence type="ECO:0000256" key="3">
    <source>
        <dbReference type="ARBA" id="ARBA00022670"/>
    </source>
</evidence>
<reference evidence="10" key="1">
    <citation type="submission" date="2021-01" db="EMBL/GenBank/DDBJ databases">
        <title>Whole genome shotgun sequence of Planosporangium flavigriseum NBRC 105377.</title>
        <authorList>
            <person name="Komaki H."/>
            <person name="Tamura T."/>
        </authorList>
    </citation>
    <scope>NUCLEOTIDE SEQUENCE</scope>
    <source>
        <strain evidence="10">NBRC 105377</strain>
    </source>
</reference>
<evidence type="ECO:0000256" key="4">
    <source>
        <dbReference type="ARBA" id="ARBA00022692"/>
    </source>
</evidence>
<dbReference type="Pfam" id="PF01694">
    <property type="entry name" value="Rhomboid"/>
    <property type="match status" value="1"/>
</dbReference>
<sequence>MTTDEAPSSISRTRERDPRSFGGDAFYSSIGRAFVAMCAFVPVLFGIQLLDNLTAHRLRRDGGVQPHTLQGLDGVVLAPFLHASFEHVTANSVPLILLGTFVLAAGTRRFLAATAFIAVASGLGVWFIGDPRTVVVGASGVIFGYFGLLVVRGVVERSWWNIAVALLIGLLYGWQLVGVLPGVDSTISWQGHLCGLVGGMVAAVLFRRRRPRARAQVPASGEEGALSLPVS</sequence>
<feature type="transmembrane region" description="Helical" evidence="8">
    <location>
        <begin position="158"/>
        <end position="177"/>
    </location>
</feature>
<comment type="similarity">
    <text evidence="2">Belongs to the peptidase S54 family.</text>
</comment>
<dbReference type="PANTHER" id="PTHR43066:SF1">
    <property type="entry name" value="RHOMBOID PROTEIN 2"/>
    <property type="match status" value="1"/>
</dbReference>
<dbReference type="RefSeq" id="WP_373313811.1">
    <property type="nucleotide sequence ID" value="NZ_BAAAQJ010000008.1"/>
</dbReference>
<keyword evidence="11" id="KW-1185">Reference proteome</keyword>
<feature type="transmembrane region" description="Helical" evidence="8">
    <location>
        <begin position="110"/>
        <end position="128"/>
    </location>
</feature>
<protein>
    <submittedName>
        <fullName evidence="10">Rhomboid family intramembrane serine protease</fullName>
    </submittedName>
</protein>
<dbReference type="Gene3D" id="1.20.1540.10">
    <property type="entry name" value="Rhomboid-like"/>
    <property type="match status" value="1"/>
</dbReference>
<feature type="transmembrane region" description="Helical" evidence="8">
    <location>
        <begin position="189"/>
        <end position="206"/>
    </location>
</feature>
<evidence type="ECO:0000256" key="5">
    <source>
        <dbReference type="ARBA" id="ARBA00022801"/>
    </source>
</evidence>
<evidence type="ECO:0000313" key="11">
    <source>
        <dbReference type="Proteomes" id="UP000653674"/>
    </source>
</evidence>
<proteinExistence type="inferred from homology"/>
<dbReference type="GO" id="GO:0006508">
    <property type="term" value="P:proteolysis"/>
    <property type="evidence" value="ECO:0007669"/>
    <property type="project" value="UniProtKB-KW"/>
</dbReference>
<name>A0A8J3PJT4_9ACTN</name>
<comment type="caution">
    <text evidence="10">The sequence shown here is derived from an EMBL/GenBank/DDBJ whole genome shotgun (WGS) entry which is preliminary data.</text>
</comment>
<evidence type="ECO:0000313" key="10">
    <source>
        <dbReference type="EMBL" id="GIG72152.1"/>
    </source>
</evidence>
<dbReference type="InterPro" id="IPR022764">
    <property type="entry name" value="Peptidase_S54_rhomboid_dom"/>
</dbReference>
<accession>A0A8J3PJT4</accession>
<feature type="transmembrane region" description="Helical" evidence="8">
    <location>
        <begin position="30"/>
        <end position="50"/>
    </location>
</feature>
<feature type="transmembrane region" description="Helical" evidence="8">
    <location>
        <begin position="134"/>
        <end position="151"/>
    </location>
</feature>
<feature type="domain" description="Peptidase S54 rhomboid" evidence="9">
    <location>
        <begin position="75"/>
        <end position="208"/>
    </location>
</feature>
<evidence type="ECO:0000259" key="9">
    <source>
        <dbReference type="Pfam" id="PF01694"/>
    </source>
</evidence>
<evidence type="ECO:0000256" key="6">
    <source>
        <dbReference type="ARBA" id="ARBA00022989"/>
    </source>
</evidence>
<evidence type="ECO:0000256" key="2">
    <source>
        <dbReference type="ARBA" id="ARBA00009045"/>
    </source>
</evidence>